<protein>
    <submittedName>
        <fullName evidence="1">Uncharacterized protein</fullName>
    </submittedName>
</protein>
<evidence type="ECO:0000313" key="2">
    <source>
        <dbReference type="Proteomes" id="UP001153714"/>
    </source>
</evidence>
<name>A0A9N9WH66_9NEOP</name>
<dbReference type="Proteomes" id="UP001153714">
    <property type="component" value="Chromosome 5"/>
</dbReference>
<reference evidence="1" key="1">
    <citation type="submission" date="2021-12" db="EMBL/GenBank/DDBJ databases">
        <authorList>
            <person name="King R."/>
        </authorList>
    </citation>
    <scope>NUCLEOTIDE SEQUENCE</scope>
</reference>
<keyword evidence="2" id="KW-1185">Reference proteome</keyword>
<organism evidence="1 2">
    <name type="scientific">Diatraea saccharalis</name>
    <name type="common">sugarcane borer</name>
    <dbReference type="NCBI Taxonomy" id="40085"/>
    <lineage>
        <taxon>Eukaryota</taxon>
        <taxon>Metazoa</taxon>
        <taxon>Ecdysozoa</taxon>
        <taxon>Arthropoda</taxon>
        <taxon>Hexapoda</taxon>
        <taxon>Insecta</taxon>
        <taxon>Pterygota</taxon>
        <taxon>Neoptera</taxon>
        <taxon>Endopterygota</taxon>
        <taxon>Lepidoptera</taxon>
        <taxon>Glossata</taxon>
        <taxon>Ditrysia</taxon>
        <taxon>Pyraloidea</taxon>
        <taxon>Crambidae</taxon>
        <taxon>Crambinae</taxon>
        <taxon>Diatraea</taxon>
    </lineage>
</organism>
<dbReference type="EMBL" id="OU893336">
    <property type="protein sequence ID" value="CAG9792682.1"/>
    <property type="molecule type" value="Genomic_DNA"/>
</dbReference>
<dbReference type="OrthoDB" id="7489243at2759"/>
<dbReference type="AlphaFoldDB" id="A0A9N9WH66"/>
<proteinExistence type="predicted"/>
<evidence type="ECO:0000313" key="1">
    <source>
        <dbReference type="EMBL" id="CAG9792682.1"/>
    </source>
</evidence>
<sequence>MMSQDPRNELSKRYRHLVVISGDDWLVLLDDLIDICMFGPQVLRSALRLATTAYTAALAKNAKETMLEIATTATDMRAMIEESFTQQESFVQSLEHLTLSWNNLTSSITNYTAEMDKKTLLLTNLGSTVKKTSVKAPSTISDFTPDKQVGTRLRISPGYSYKSKVGVLTCTVDDDLGFTANTREGMTIGKIINSIKKVKPLEIILNKDLTILSEYASKNDDIINVYPSSSVENKRSILRELNSNVPDLTDQWVKMG</sequence>
<reference evidence="1" key="2">
    <citation type="submission" date="2022-10" db="EMBL/GenBank/DDBJ databases">
        <authorList>
            <consortium name="ENA_rothamsted_submissions"/>
            <consortium name="culmorum"/>
            <person name="King R."/>
        </authorList>
    </citation>
    <scope>NUCLEOTIDE SEQUENCE</scope>
</reference>
<accession>A0A9N9WH66</accession>
<gene>
    <name evidence="1" type="ORF">DIATSA_LOCUS10192</name>
</gene>